<gene>
    <name evidence="10" type="ORF">B1B_04066</name>
</gene>
<dbReference type="GO" id="GO:0034204">
    <property type="term" value="P:lipid translocation"/>
    <property type="evidence" value="ECO:0007669"/>
    <property type="project" value="TreeGrafter"/>
</dbReference>
<keyword evidence="7 9" id="KW-0472">Membrane</keyword>
<comment type="caution">
    <text evidence="10">The sequence shown here is derived from an EMBL/GenBank/DDBJ whole genome shotgun (WGS) entry which is preliminary data.</text>
</comment>
<accession>T1BGH6</accession>
<keyword evidence="2" id="KW-1003">Cell membrane</keyword>
<dbReference type="PRINTS" id="PR01806">
    <property type="entry name" value="VIRFACTRMVIN"/>
</dbReference>
<dbReference type="EMBL" id="AUZY01002544">
    <property type="protein sequence ID" value="EQD72076.1"/>
    <property type="molecule type" value="Genomic_DNA"/>
</dbReference>
<evidence type="ECO:0000256" key="1">
    <source>
        <dbReference type="ARBA" id="ARBA00004651"/>
    </source>
</evidence>
<dbReference type="InterPro" id="IPR051050">
    <property type="entry name" value="Lipid_II_flippase_MurJ/MviN"/>
</dbReference>
<proteinExistence type="predicted"/>
<dbReference type="InterPro" id="IPR004268">
    <property type="entry name" value="MurJ"/>
</dbReference>
<evidence type="ECO:0000256" key="9">
    <source>
        <dbReference type="SAM" id="Phobius"/>
    </source>
</evidence>
<dbReference type="AlphaFoldDB" id="T1BGH6"/>
<dbReference type="GO" id="GO:0009252">
    <property type="term" value="P:peptidoglycan biosynthetic process"/>
    <property type="evidence" value="ECO:0007669"/>
    <property type="project" value="UniProtKB-KW"/>
</dbReference>
<evidence type="ECO:0000256" key="4">
    <source>
        <dbReference type="ARBA" id="ARBA00022960"/>
    </source>
</evidence>
<sequence length="294" mass="31326">SSVAQINLLLDTVIASFLFVGSQTWLALSDRLMEFPLGVFGVALGTVILPTLARHHLSTDRAGFQRALDWGLRTALLIALPATVALVLLAKPMIATLFQHGRYNAFDTDMATLSLTTLSCGLPAFALVKVLAAGVLRAPGHQDPGARGDRGDGGEHGAECDPGGRAGVGLAAPELHRGGVLETLAHTPGLHMALGMASALAGYLNLTQLWLALHRQGVYQAQPGWLRHLGRTLLACAVMAAVLLLGRLLLWPDWTTPPALVRLWRLLALLTAGGLAYLAVLFALGFRWRELHEA</sequence>
<dbReference type="Pfam" id="PF03023">
    <property type="entry name" value="MurJ"/>
    <property type="match status" value="1"/>
</dbReference>
<keyword evidence="6 9" id="KW-1133">Transmembrane helix</keyword>
<dbReference type="GO" id="GO:0005886">
    <property type="term" value="C:plasma membrane"/>
    <property type="evidence" value="ECO:0007669"/>
    <property type="project" value="UniProtKB-SubCell"/>
</dbReference>
<feature type="non-terminal residue" evidence="10">
    <location>
        <position position="1"/>
    </location>
</feature>
<evidence type="ECO:0000256" key="5">
    <source>
        <dbReference type="ARBA" id="ARBA00022984"/>
    </source>
</evidence>
<keyword evidence="5" id="KW-0573">Peptidoglycan synthesis</keyword>
<evidence type="ECO:0000256" key="3">
    <source>
        <dbReference type="ARBA" id="ARBA00022692"/>
    </source>
</evidence>
<evidence type="ECO:0000256" key="6">
    <source>
        <dbReference type="ARBA" id="ARBA00022989"/>
    </source>
</evidence>
<feature type="transmembrane region" description="Helical" evidence="9">
    <location>
        <begin position="263"/>
        <end position="286"/>
    </location>
</feature>
<dbReference type="PANTHER" id="PTHR47019">
    <property type="entry name" value="LIPID II FLIPPASE MURJ"/>
    <property type="match status" value="1"/>
</dbReference>
<feature type="transmembrane region" description="Helical" evidence="9">
    <location>
        <begin position="72"/>
        <end position="90"/>
    </location>
</feature>
<feature type="transmembrane region" description="Helical" evidence="9">
    <location>
        <begin position="6"/>
        <end position="28"/>
    </location>
</feature>
<dbReference type="GO" id="GO:0008360">
    <property type="term" value="P:regulation of cell shape"/>
    <property type="evidence" value="ECO:0007669"/>
    <property type="project" value="UniProtKB-KW"/>
</dbReference>
<evidence type="ECO:0000256" key="2">
    <source>
        <dbReference type="ARBA" id="ARBA00022475"/>
    </source>
</evidence>
<feature type="transmembrane region" description="Helical" evidence="9">
    <location>
        <begin position="35"/>
        <end position="52"/>
    </location>
</feature>
<reference evidence="10" key="2">
    <citation type="journal article" date="2014" name="ISME J.">
        <title>Microbial stratification in low pH oxic and suboxic macroscopic growths along an acid mine drainage.</title>
        <authorList>
            <person name="Mendez-Garcia C."/>
            <person name="Mesa V."/>
            <person name="Sprenger R.R."/>
            <person name="Richter M."/>
            <person name="Diez M.S."/>
            <person name="Solano J."/>
            <person name="Bargiela R."/>
            <person name="Golyshina O.V."/>
            <person name="Manteca A."/>
            <person name="Ramos J.L."/>
            <person name="Gallego J.R."/>
            <person name="Llorente I."/>
            <person name="Martins Dos Santos V.A."/>
            <person name="Jensen O.N."/>
            <person name="Pelaez A.I."/>
            <person name="Sanchez J."/>
            <person name="Ferrer M."/>
        </authorList>
    </citation>
    <scope>NUCLEOTIDE SEQUENCE</scope>
</reference>
<dbReference type="PANTHER" id="PTHR47019:SF1">
    <property type="entry name" value="LIPID II FLIPPASE MURJ"/>
    <property type="match status" value="1"/>
</dbReference>
<evidence type="ECO:0000256" key="7">
    <source>
        <dbReference type="ARBA" id="ARBA00023136"/>
    </source>
</evidence>
<feature type="compositionally biased region" description="Basic and acidic residues" evidence="8">
    <location>
        <begin position="144"/>
        <end position="159"/>
    </location>
</feature>
<evidence type="ECO:0000313" key="10">
    <source>
        <dbReference type="EMBL" id="EQD72076.1"/>
    </source>
</evidence>
<evidence type="ECO:0000256" key="8">
    <source>
        <dbReference type="SAM" id="MobiDB-lite"/>
    </source>
</evidence>
<feature type="transmembrane region" description="Helical" evidence="9">
    <location>
        <begin position="232"/>
        <end position="251"/>
    </location>
</feature>
<name>T1BGH6_9ZZZZ</name>
<protein>
    <submittedName>
        <fullName evidence="10">Virulence factor MVIN-like protein</fullName>
    </submittedName>
</protein>
<dbReference type="GO" id="GO:0015648">
    <property type="term" value="F:lipid-linked peptidoglycan transporter activity"/>
    <property type="evidence" value="ECO:0007669"/>
    <property type="project" value="TreeGrafter"/>
</dbReference>
<organism evidence="10">
    <name type="scientific">mine drainage metagenome</name>
    <dbReference type="NCBI Taxonomy" id="410659"/>
    <lineage>
        <taxon>unclassified sequences</taxon>
        <taxon>metagenomes</taxon>
        <taxon>ecological metagenomes</taxon>
    </lineage>
</organism>
<feature type="region of interest" description="Disordered" evidence="8">
    <location>
        <begin position="141"/>
        <end position="163"/>
    </location>
</feature>
<comment type="subcellular location">
    <subcellularLocation>
        <location evidence="1">Cell membrane</location>
        <topology evidence="1">Multi-pass membrane protein</topology>
    </subcellularLocation>
</comment>
<feature type="transmembrane region" description="Helical" evidence="9">
    <location>
        <begin position="111"/>
        <end position="136"/>
    </location>
</feature>
<reference evidence="10" key="1">
    <citation type="submission" date="2013-08" db="EMBL/GenBank/DDBJ databases">
        <authorList>
            <person name="Mendez C."/>
            <person name="Richter M."/>
            <person name="Ferrer M."/>
            <person name="Sanchez J."/>
        </authorList>
    </citation>
    <scope>NUCLEOTIDE SEQUENCE</scope>
</reference>
<keyword evidence="3 9" id="KW-0812">Transmembrane</keyword>
<keyword evidence="4" id="KW-0133">Cell shape</keyword>